<evidence type="ECO:0000313" key="2">
    <source>
        <dbReference type="Proteomes" id="UP001596058"/>
    </source>
</evidence>
<name>A0ABW1DBF3_9ACTN</name>
<organism evidence="1 2">
    <name type="scientific">Nonomuraea insulae</name>
    <dbReference type="NCBI Taxonomy" id="1616787"/>
    <lineage>
        <taxon>Bacteria</taxon>
        <taxon>Bacillati</taxon>
        <taxon>Actinomycetota</taxon>
        <taxon>Actinomycetes</taxon>
        <taxon>Streptosporangiales</taxon>
        <taxon>Streptosporangiaceae</taxon>
        <taxon>Nonomuraea</taxon>
    </lineage>
</organism>
<comment type="caution">
    <text evidence="1">The sequence shown here is derived from an EMBL/GenBank/DDBJ whole genome shotgun (WGS) entry which is preliminary data.</text>
</comment>
<dbReference type="EMBL" id="JBHSPA010000125">
    <property type="protein sequence ID" value="MFC5835404.1"/>
    <property type="molecule type" value="Genomic_DNA"/>
</dbReference>
<protein>
    <submittedName>
        <fullName evidence="1">Uncharacterized protein</fullName>
    </submittedName>
</protein>
<dbReference type="Proteomes" id="UP001596058">
    <property type="component" value="Unassembled WGS sequence"/>
</dbReference>
<evidence type="ECO:0000313" key="1">
    <source>
        <dbReference type="EMBL" id="MFC5835404.1"/>
    </source>
</evidence>
<proteinExistence type="predicted"/>
<accession>A0ABW1DBF3</accession>
<keyword evidence="2" id="KW-1185">Reference proteome</keyword>
<gene>
    <name evidence="1" type="ORF">ACFPZ3_67285</name>
</gene>
<sequence length="123" mass="11811">MSGRGIGLRGRLRGGGLCGGGLCGGGGEREGGGDAEAALGEWCGAEAAVQQGGSLAHAGDLAIPASAAGLSAPGTIEAVRGIALTRAHVAAFFDLHLKGRKQPLLDAPGSAGPEVAFQAPAAS</sequence>
<dbReference type="RefSeq" id="WP_379524822.1">
    <property type="nucleotide sequence ID" value="NZ_JBHSPA010000125.1"/>
</dbReference>
<reference evidence="2" key="1">
    <citation type="journal article" date="2019" name="Int. J. Syst. Evol. Microbiol.">
        <title>The Global Catalogue of Microorganisms (GCM) 10K type strain sequencing project: providing services to taxonomists for standard genome sequencing and annotation.</title>
        <authorList>
            <consortium name="The Broad Institute Genomics Platform"/>
            <consortium name="The Broad Institute Genome Sequencing Center for Infectious Disease"/>
            <person name="Wu L."/>
            <person name="Ma J."/>
        </authorList>
    </citation>
    <scope>NUCLEOTIDE SEQUENCE [LARGE SCALE GENOMIC DNA]</scope>
    <source>
        <strain evidence="2">CCUG 53903</strain>
    </source>
</reference>